<organism evidence="2 3">
    <name type="scientific">Cucurbitaria berberidis CBS 394.84</name>
    <dbReference type="NCBI Taxonomy" id="1168544"/>
    <lineage>
        <taxon>Eukaryota</taxon>
        <taxon>Fungi</taxon>
        <taxon>Dikarya</taxon>
        <taxon>Ascomycota</taxon>
        <taxon>Pezizomycotina</taxon>
        <taxon>Dothideomycetes</taxon>
        <taxon>Pleosporomycetidae</taxon>
        <taxon>Pleosporales</taxon>
        <taxon>Pleosporineae</taxon>
        <taxon>Cucurbitariaceae</taxon>
        <taxon>Cucurbitaria</taxon>
    </lineage>
</organism>
<dbReference type="GeneID" id="63853979"/>
<sequence>MGPSLLALHGSADDDEQSYPKQGFIEDENDGAVENGTLAFVHVIQSSLAYPGLQVLPKEAVHALKCLLRALDAFHQQEVIAPPTAITYDRGFSKLRSLTNNDGVGSFTAFHHNSLSLDSLLKGSDAPTLLTVALSLFNKPFIAVYTQVLHSVAKSIYSPFIASNKPPPPPAPKPYPTGPHQSGIDTLNALQFYTILKLPPKFSRDGANTATNEPPPRPAPKPYPTGPSQSKLTRPHEAPPRPAPKPYPTWVHQS</sequence>
<feature type="region of interest" description="Disordered" evidence="1">
    <location>
        <begin position="201"/>
        <end position="254"/>
    </location>
</feature>
<reference evidence="2" key="1">
    <citation type="submission" date="2020-01" db="EMBL/GenBank/DDBJ databases">
        <authorList>
            <consortium name="DOE Joint Genome Institute"/>
            <person name="Haridas S."/>
            <person name="Albert R."/>
            <person name="Binder M."/>
            <person name="Bloem J."/>
            <person name="Labutti K."/>
            <person name="Salamov A."/>
            <person name="Andreopoulos B."/>
            <person name="Baker S.E."/>
            <person name="Barry K."/>
            <person name="Bills G."/>
            <person name="Bluhm B.H."/>
            <person name="Cannon C."/>
            <person name="Castanera R."/>
            <person name="Culley D.E."/>
            <person name="Daum C."/>
            <person name="Ezra D."/>
            <person name="Gonzalez J.B."/>
            <person name="Henrissat B."/>
            <person name="Kuo A."/>
            <person name="Liang C."/>
            <person name="Lipzen A."/>
            <person name="Lutzoni F."/>
            <person name="Magnuson J."/>
            <person name="Mondo S."/>
            <person name="Nolan M."/>
            <person name="Ohm R."/>
            <person name="Pangilinan J."/>
            <person name="Park H.-J."/>
            <person name="Ramirez L."/>
            <person name="Alfaro M."/>
            <person name="Sun H."/>
            <person name="Tritt A."/>
            <person name="Yoshinaga Y."/>
            <person name="Zwiers L.-H."/>
            <person name="Turgeon B.G."/>
            <person name="Goodwin S.B."/>
            <person name="Spatafora J.W."/>
            <person name="Crous P.W."/>
            <person name="Grigoriev I.V."/>
        </authorList>
    </citation>
    <scope>NUCLEOTIDE SEQUENCE</scope>
    <source>
        <strain evidence="2">CBS 394.84</strain>
    </source>
</reference>
<dbReference type="RefSeq" id="XP_040791804.1">
    <property type="nucleotide sequence ID" value="XM_040936729.1"/>
</dbReference>
<feature type="compositionally biased region" description="Pro residues" evidence="1">
    <location>
        <begin position="165"/>
        <end position="177"/>
    </location>
</feature>
<protein>
    <submittedName>
        <fullName evidence="2">Uncharacterized protein</fullName>
    </submittedName>
</protein>
<gene>
    <name evidence="2" type="ORF">K460DRAFT_404476</name>
</gene>
<proteinExistence type="predicted"/>
<feature type="region of interest" description="Disordered" evidence="1">
    <location>
        <begin position="164"/>
        <end position="183"/>
    </location>
</feature>
<evidence type="ECO:0000256" key="1">
    <source>
        <dbReference type="SAM" id="MobiDB-lite"/>
    </source>
</evidence>
<dbReference type="EMBL" id="ML976615">
    <property type="protein sequence ID" value="KAF1849241.1"/>
    <property type="molecule type" value="Genomic_DNA"/>
</dbReference>
<evidence type="ECO:0000313" key="2">
    <source>
        <dbReference type="EMBL" id="KAF1849241.1"/>
    </source>
</evidence>
<comment type="caution">
    <text evidence="2">The sequence shown here is derived from an EMBL/GenBank/DDBJ whole genome shotgun (WGS) entry which is preliminary data.</text>
</comment>
<keyword evidence="3" id="KW-1185">Reference proteome</keyword>
<feature type="region of interest" description="Disordered" evidence="1">
    <location>
        <begin position="1"/>
        <end position="27"/>
    </location>
</feature>
<evidence type="ECO:0000313" key="3">
    <source>
        <dbReference type="Proteomes" id="UP000800039"/>
    </source>
</evidence>
<dbReference type="AlphaFoldDB" id="A0A9P4GPX3"/>
<name>A0A9P4GPX3_9PLEO</name>
<feature type="compositionally biased region" description="Pro residues" evidence="1">
    <location>
        <begin position="213"/>
        <end position="225"/>
    </location>
</feature>
<dbReference type="Proteomes" id="UP000800039">
    <property type="component" value="Unassembled WGS sequence"/>
</dbReference>
<accession>A0A9P4GPX3</accession>